<name>A0A2N5VMS8_9BASI</name>
<proteinExistence type="predicted"/>
<feature type="transmembrane region" description="Helical" evidence="1">
    <location>
        <begin position="147"/>
        <end position="169"/>
    </location>
</feature>
<dbReference type="AlphaFoldDB" id="A0A2N5VMS8"/>
<feature type="transmembrane region" description="Helical" evidence="1">
    <location>
        <begin position="94"/>
        <end position="127"/>
    </location>
</feature>
<evidence type="ECO:0000256" key="1">
    <source>
        <dbReference type="SAM" id="Phobius"/>
    </source>
</evidence>
<dbReference type="EMBL" id="PGCI01000006">
    <property type="protein sequence ID" value="PLW51276.1"/>
    <property type="molecule type" value="Genomic_DNA"/>
</dbReference>
<keyword evidence="1" id="KW-0812">Transmembrane</keyword>
<keyword evidence="1" id="KW-1133">Transmembrane helix</keyword>
<feature type="transmembrane region" description="Helical" evidence="1">
    <location>
        <begin position="377"/>
        <end position="398"/>
    </location>
</feature>
<protein>
    <submittedName>
        <fullName evidence="2">Uncharacterized protein</fullName>
    </submittedName>
</protein>
<gene>
    <name evidence="2" type="ORF">PCASD_00999</name>
</gene>
<keyword evidence="1" id="KW-0472">Membrane</keyword>
<feature type="transmembrane region" description="Helical" evidence="1">
    <location>
        <begin position="275"/>
        <end position="295"/>
    </location>
</feature>
<feature type="transmembrane region" description="Helical" evidence="1">
    <location>
        <begin position="190"/>
        <end position="216"/>
    </location>
</feature>
<reference evidence="2 3" key="1">
    <citation type="submission" date="2017-11" db="EMBL/GenBank/DDBJ databases">
        <title>De novo assembly and phasing of dikaryotic genomes from two isolates of Puccinia coronata f. sp. avenae, the causal agent of oat crown rust.</title>
        <authorList>
            <person name="Miller M.E."/>
            <person name="Zhang Y."/>
            <person name="Omidvar V."/>
            <person name="Sperschneider J."/>
            <person name="Schwessinger B."/>
            <person name="Raley C."/>
            <person name="Palmer J.M."/>
            <person name="Garnica D."/>
            <person name="Upadhyaya N."/>
            <person name="Rathjen J."/>
            <person name="Taylor J.M."/>
            <person name="Park R.F."/>
            <person name="Dodds P.N."/>
            <person name="Hirsch C.D."/>
            <person name="Kianian S.F."/>
            <person name="Figueroa M."/>
        </authorList>
    </citation>
    <scope>NUCLEOTIDE SEQUENCE [LARGE SCALE GENOMIC DNA]</scope>
    <source>
        <strain evidence="2">12SD80</strain>
    </source>
</reference>
<organism evidence="2 3">
    <name type="scientific">Puccinia coronata f. sp. avenae</name>
    <dbReference type="NCBI Taxonomy" id="200324"/>
    <lineage>
        <taxon>Eukaryota</taxon>
        <taxon>Fungi</taxon>
        <taxon>Dikarya</taxon>
        <taxon>Basidiomycota</taxon>
        <taxon>Pucciniomycotina</taxon>
        <taxon>Pucciniomycetes</taxon>
        <taxon>Pucciniales</taxon>
        <taxon>Pucciniaceae</taxon>
        <taxon>Puccinia</taxon>
    </lineage>
</organism>
<feature type="transmembrane region" description="Helical" evidence="1">
    <location>
        <begin position="418"/>
        <end position="442"/>
    </location>
</feature>
<evidence type="ECO:0000313" key="2">
    <source>
        <dbReference type="EMBL" id="PLW51276.1"/>
    </source>
</evidence>
<feature type="transmembrane region" description="Helical" evidence="1">
    <location>
        <begin position="49"/>
        <end position="73"/>
    </location>
</feature>
<accession>A0A2N5VMS8</accession>
<dbReference type="Proteomes" id="UP000235392">
    <property type="component" value="Unassembled WGS sequence"/>
</dbReference>
<evidence type="ECO:0000313" key="3">
    <source>
        <dbReference type="Proteomes" id="UP000235392"/>
    </source>
</evidence>
<sequence>MSVYTSPQELSDGLSLLNSISLISNPYPLVLQTFYDRRAKLVSPELPRFAIILGVVHTILLFVATITFLLKVFQSRRVERKIWFWRRHYSSLSTTPYFVPNGFFIIELLQMCGCMCYLMFVVGFYWLVKHPESIPVYIEAGTMFWHTVALVPGAIAFWLGGWSAFYVVYLAPKANARDSTPEKISIHHPVVLNTICISVPVLITTYFCSVGIALFVKLKQTIDTIGLVTSTLKQLSVDWKPNDPMSAKNNARFFNVLTSLTVEGNHLMKLVQAEGTGWAVVSIFIIAFYIGNAIASGRLVKRSMLIATGSKKLVDHESEFQEESKETINSQGKTHLDSHLESQAASRGSAHFSSQATKRGSTYQNPASMRKLQRTYYYLYISCVLLTLFMGLNFAYSITHVTKLRSIIFDIKWQERLIDLITSTTVLLSFSLFLQSLMLMIWG</sequence>
<comment type="caution">
    <text evidence="2">The sequence shown here is derived from an EMBL/GenBank/DDBJ whole genome shotgun (WGS) entry which is preliminary data.</text>
</comment>